<evidence type="ECO:0000259" key="1">
    <source>
        <dbReference type="Pfam" id="PF08242"/>
    </source>
</evidence>
<dbReference type="Gene3D" id="3.40.50.150">
    <property type="entry name" value="Vaccinia Virus protein VP39"/>
    <property type="match status" value="1"/>
</dbReference>
<evidence type="ECO:0000313" key="3">
    <source>
        <dbReference type="Proteomes" id="UP000009881"/>
    </source>
</evidence>
<dbReference type="Pfam" id="PF08242">
    <property type="entry name" value="Methyltransf_12"/>
    <property type="match status" value="1"/>
</dbReference>
<dbReference type="GO" id="GO:0032259">
    <property type="term" value="P:methylation"/>
    <property type="evidence" value="ECO:0007669"/>
    <property type="project" value="UniProtKB-KW"/>
</dbReference>
<proteinExistence type="predicted"/>
<evidence type="ECO:0000313" key="2">
    <source>
        <dbReference type="EMBL" id="EKV30353.1"/>
    </source>
</evidence>
<comment type="caution">
    <text evidence="2">The sequence shown here is derived from an EMBL/GenBank/DDBJ whole genome shotgun (WGS) entry which is preliminary data.</text>
</comment>
<dbReference type="InterPro" id="IPR013217">
    <property type="entry name" value="Methyltransf_12"/>
</dbReference>
<dbReference type="RefSeq" id="WP_009540420.1">
    <property type="nucleotide sequence ID" value="NZ_ANHY01000008.1"/>
</dbReference>
<dbReference type="SUPFAM" id="SSF53335">
    <property type="entry name" value="S-adenosyl-L-methionine-dependent methyltransferases"/>
    <property type="match status" value="1"/>
</dbReference>
<dbReference type="AlphaFoldDB" id="K9HIZ4"/>
<name>K9HIZ4_9PROT</name>
<accession>K9HIZ4</accession>
<dbReference type="OrthoDB" id="213472at2"/>
<dbReference type="Proteomes" id="UP000009881">
    <property type="component" value="Unassembled WGS sequence"/>
</dbReference>
<organism evidence="2 3">
    <name type="scientific">Caenispirillum salinarum AK4</name>
    <dbReference type="NCBI Taxonomy" id="1238182"/>
    <lineage>
        <taxon>Bacteria</taxon>
        <taxon>Pseudomonadati</taxon>
        <taxon>Pseudomonadota</taxon>
        <taxon>Alphaproteobacteria</taxon>
        <taxon>Rhodospirillales</taxon>
        <taxon>Novispirillaceae</taxon>
        <taxon>Caenispirillum</taxon>
    </lineage>
</organism>
<keyword evidence="2" id="KW-0808">Transferase</keyword>
<dbReference type="PATRIC" id="fig|1238182.3.peg.1974"/>
<dbReference type="PANTHER" id="PTHR42912:SF93">
    <property type="entry name" value="N6-ADENOSINE-METHYLTRANSFERASE TMT1A"/>
    <property type="match status" value="1"/>
</dbReference>
<dbReference type="eggNOG" id="COG2226">
    <property type="taxonomic scope" value="Bacteria"/>
</dbReference>
<protein>
    <submittedName>
        <fullName evidence="2">SAM-dependent methyltransferase</fullName>
    </submittedName>
</protein>
<keyword evidence="2" id="KW-0489">Methyltransferase</keyword>
<feature type="domain" description="Methyltransferase type 12" evidence="1">
    <location>
        <begin position="56"/>
        <end position="155"/>
    </location>
</feature>
<dbReference type="PANTHER" id="PTHR42912">
    <property type="entry name" value="METHYLTRANSFERASE"/>
    <property type="match status" value="1"/>
</dbReference>
<dbReference type="EMBL" id="ANHY01000008">
    <property type="protein sequence ID" value="EKV30353.1"/>
    <property type="molecule type" value="Genomic_DNA"/>
</dbReference>
<dbReference type="InterPro" id="IPR029063">
    <property type="entry name" value="SAM-dependent_MTases_sf"/>
</dbReference>
<dbReference type="GO" id="GO:0008168">
    <property type="term" value="F:methyltransferase activity"/>
    <property type="evidence" value="ECO:0007669"/>
    <property type="project" value="UniProtKB-KW"/>
</dbReference>
<sequence>MTADTRTSDRDRDTFHANRAKRYDDTIRRVIPGYDALHSMTGVMLKDAVPADGRVLVVGAGTGAELLALGQAAPGWSFTACDPAAGMLAIAEDRIKGHPVAERCGLHPCLCADLPAEETAFDAATCLLVMHFLPDDGTKLTLLKSIAERLKPGAPLILADMHETPGSPRHQLIMDAWMHWQLGNGIDPVEVEKGRRHVERDVHFVPLSRLTALLDEAGFTAPEHFFQAFLFGGFIAWRKED</sequence>
<dbReference type="STRING" id="1238182.C882_4312"/>
<dbReference type="InterPro" id="IPR050508">
    <property type="entry name" value="Methyltransf_Superfamily"/>
</dbReference>
<gene>
    <name evidence="2" type="ORF">C882_4312</name>
</gene>
<keyword evidence="3" id="KW-1185">Reference proteome</keyword>
<dbReference type="CDD" id="cd02440">
    <property type="entry name" value="AdoMet_MTases"/>
    <property type="match status" value="1"/>
</dbReference>
<reference evidence="2 3" key="1">
    <citation type="journal article" date="2013" name="Genome Announc.">
        <title>Draft Genome Sequence of an Alphaproteobacterium, Caenispirillum salinarum AK4(T), Isolated from a Solar Saltern.</title>
        <authorList>
            <person name="Khatri I."/>
            <person name="Singh A."/>
            <person name="Korpole S."/>
            <person name="Pinnaka A.K."/>
            <person name="Subramanian S."/>
        </authorList>
    </citation>
    <scope>NUCLEOTIDE SEQUENCE [LARGE SCALE GENOMIC DNA]</scope>
    <source>
        <strain evidence="2 3">AK4</strain>
    </source>
</reference>